<keyword evidence="1" id="KW-1133">Transmembrane helix</keyword>
<keyword evidence="1" id="KW-0472">Membrane</keyword>
<gene>
    <name evidence="2" type="ORF">EH165_13880</name>
</gene>
<reference evidence="2 3" key="1">
    <citation type="submission" date="2018-11" db="EMBL/GenBank/DDBJ databases">
        <authorList>
            <person name="Da X."/>
        </authorList>
    </citation>
    <scope>NUCLEOTIDE SEQUENCE [LARGE SCALE GENOMIC DNA]</scope>
    <source>
        <strain evidence="2 3">S14-144</strain>
    </source>
</reference>
<feature type="transmembrane region" description="Helical" evidence="1">
    <location>
        <begin position="6"/>
        <end position="39"/>
    </location>
</feature>
<evidence type="ECO:0008006" key="4">
    <source>
        <dbReference type="Google" id="ProtNLM"/>
    </source>
</evidence>
<evidence type="ECO:0000313" key="2">
    <source>
        <dbReference type="EMBL" id="AZI59068.1"/>
    </source>
</evidence>
<dbReference type="InterPro" id="IPR019099">
    <property type="entry name" value="Uncharacterised_PGPGW_TM"/>
</dbReference>
<sequence length="134" mass="13837">MKRVGVLVIGGTLLLAGIAMLVLPGPGFVLIAAALAILATKFEWAKKPLDYAKSKAQQGVDEMARSRWNAIFALVCALGLAALGVMELLGINIPFVNMLTAGLLILSGLFLLGTVIYARKQGSSTAGKAEPAGG</sequence>
<keyword evidence="1" id="KW-0812">Transmembrane</keyword>
<dbReference type="KEGG" id="nak:EH165_13880"/>
<evidence type="ECO:0000256" key="1">
    <source>
        <dbReference type="SAM" id="Phobius"/>
    </source>
</evidence>
<dbReference type="RefSeq" id="WP_124799972.1">
    <property type="nucleotide sequence ID" value="NZ_CP034170.1"/>
</dbReference>
<dbReference type="AlphaFoldDB" id="A0A3G8ZPK4"/>
<dbReference type="Pfam" id="PF09656">
    <property type="entry name" value="PGPGW"/>
    <property type="match status" value="1"/>
</dbReference>
<protein>
    <recommendedName>
        <fullName evidence="4">Transmembrane protein (PGPGW)</fullName>
    </recommendedName>
</protein>
<dbReference type="Proteomes" id="UP000268084">
    <property type="component" value="Chromosome"/>
</dbReference>
<organism evidence="2 3">
    <name type="scientific">Nakamurella antarctica</name>
    <dbReference type="NCBI Taxonomy" id="1902245"/>
    <lineage>
        <taxon>Bacteria</taxon>
        <taxon>Bacillati</taxon>
        <taxon>Actinomycetota</taxon>
        <taxon>Actinomycetes</taxon>
        <taxon>Nakamurellales</taxon>
        <taxon>Nakamurellaceae</taxon>
        <taxon>Nakamurella</taxon>
    </lineage>
</organism>
<name>A0A3G8ZPK4_9ACTN</name>
<accession>A0A3G8ZPK4</accession>
<reference evidence="2 3" key="2">
    <citation type="submission" date="2018-12" db="EMBL/GenBank/DDBJ databases">
        <title>Nakamurella antarcticus sp. nov., isolated from Antarctica South Shetland Islands soil.</title>
        <authorList>
            <person name="Peng F."/>
        </authorList>
    </citation>
    <scope>NUCLEOTIDE SEQUENCE [LARGE SCALE GENOMIC DNA]</scope>
    <source>
        <strain evidence="2 3">S14-144</strain>
    </source>
</reference>
<feature type="transmembrane region" description="Helical" evidence="1">
    <location>
        <begin position="95"/>
        <end position="118"/>
    </location>
</feature>
<feature type="transmembrane region" description="Helical" evidence="1">
    <location>
        <begin position="70"/>
        <end position="89"/>
    </location>
</feature>
<dbReference type="EMBL" id="CP034170">
    <property type="protein sequence ID" value="AZI59068.1"/>
    <property type="molecule type" value="Genomic_DNA"/>
</dbReference>
<dbReference type="OrthoDB" id="5195681at2"/>
<proteinExistence type="predicted"/>
<evidence type="ECO:0000313" key="3">
    <source>
        <dbReference type="Proteomes" id="UP000268084"/>
    </source>
</evidence>
<keyword evidence="3" id="KW-1185">Reference proteome</keyword>